<feature type="domain" description="NYN" evidence="1">
    <location>
        <begin position="123"/>
        <end position="194"/>
    </location>
</feature>
<reference evidence="3" key="1">
    <citation type="submission" date="2016-10" db="EMBL/GenBank/DDBJ databases">
        <authorList>
            <person name="Varghese N."/>
            <person name="Submissions S."/>
        </authorList>
    </citation>
    <scope>NUCLEOTIDE SEQUENCE [LARGE SCALE GENOMIC DNA]</scope>
    <source>
        <strain evidence="3">DSM 20524</strain>
    </source>
</reference>
<dbReference type="STRING" id="1121357.SAMN05661109_01668"/>
<evidence type="ECO:0000313" key="3">
    <source>
        <dbReference type="Proteomes" id="UP000198929"/>
    </source>
</evidence>
<evidence type="ECO:0000259" key="1">
    <source>
        <dbReference type="Pfam" id="PF01936"/>
    </source>
</evidence>
<dbReference type="Pfam" id="PF01936">
    <property type="entry name" value="NYN"/>
    <property type="match status" value="1"/>
</dbReference>
<keyword evidence="3" id="KW-1185">Reference proteome</keyword>
<dbReference type="GO" id="GO:0004540">
    <property type="term" value="F:RNA nuclease activity"/>
    <property type="evidence" value="ECO:0007669"/>
    <property type="project" value="InterPro"/>
</dbReference>
<gene>
    <name evidence="2" type="ORF">SAMN05661109_01668</name>
</gene>
<dbReference type="CDD" id="cd18722">
    <property type="entry name" value="PIN_NicB-like"/>
    <property type="match status" value="1"/>
</dbReference>
<evidence type="ECO:0000313" key="2">
    <source>
        <dbReference type="EMBL" id="SES04603.1"/>
    </source>
</evidence>
<dbReference type="EMBL" id="FOGQ01000007">
    <property type="protein sequence ID" value="SES04603.1"/>
    <property type="molecule type" value="Genomic_DNA"/>
</dbReference>
<protein>
    <submittedName>
        <fullName evidence="2">NYN domain-containing protein</fullName>
    </submittedName>
</protein>
<dbReference type="AlphaFoldDB" id="A0A1H9U665"/>
<accession>A0A1H9U665</accession>
<proteinExistence type="predicted"/>
<sequence length="257" mass="29631">MVRSFRPIITSVLVDGGFYRYRAYSLFGDKSAAARADELLKYCHRHIRKSQSSLYRIYYYDCPPSDKVVFHPLTRQQVNLRQTDTYAWTNEFFSELTKKRKVALRRGEQLESQNEYQLKSTPLKKLLNPESGFSLEDLRESDFTLDIVQKGVDMRLGLDIATLAERGIVNQIVMIAGDSDFVPAAKHARREGIDFILDPMWNPITPSLSEHVDGIRQCVVKPPNNKTDPLHVEHEDTEALDHSVEIPEQVEFDEEEL</sequence>
<dbReference type="Proteomes" id="UP000198929">
    <property type="component" value="Unassembled WGS sequence"/>
</dbReference>
<organism evidence="2 3">
    <name type="scientific">Corynebacterium cystitidis DSM 20524</name>
    <dbReference type="NCBI Taxonomy" id="1121357"/>
    <lineage>
        <taxon>Bacteria</taxon>
        <taxon>Bacillati</taxon>
        <taxon>Actinomycetota</taxon>
        <taxon>Actinomycetes</taxon>
        <taxon>Mycobacteriales</taxon>
        <taxon>Corynebacteriaceae</taxon>
        <taxon>Corynebacterium</taxon>
    </lineage>
</organism>
<dbReference type="Gene3D" id="3.40.50.1010">
    <property type="entry name" value="5'-nuclease"/>
    <property type="match status" value="1"/>
</dbReference>
<dbReference type="InterPro" id="IPR021139">
    <property type="entry name" value="NYN"/>
</dbReference>
<name>A0A1H9U665_9CORY</name>